<comment type="pathway">
    <text evidence="1">Alkaloid biosynthesis; taxol biosynthesis.</text>
</comment>
<dbReference type="GO" id="GO:0020037">
    <property type="term" value="F:heme binding"/>
    <property type="evidence" value="ECO:0007669"/>
    <property type="project" value="InterPro"/>
</dbReference>
<dbReference type="AlphaFoldDB" id="A0A0C9RRB5"/>
<comment type="similarity">
    <text evidence="2 9">Belongs to the cytochrome P450 family.</text>
</comment>
<dbReference type="Gene3D" id="1.10.630.10">
    <property type="entry name" value="Cytochrome P450"/>
    <property type="match status" value="1"/>
</dbReference>
<dbReference type="GO" id="GO:0005506">
    <property type="term" value="F:iron ion binding"/>
    <property type="evidence" value="ECO:0007669"/>
    <property type="project" value="InterPro"/>
</dbReference>
<keyword evidence="4 8" id="KW-0479">Metal-binding</keyword>
<evidence type="ECO:0000256" key="7">
    <source>
        <dbReference type="ARBA" id="ARBA00023059"/>
    </source>
</evidence>
<keyword evidence="10" id="KW-1133">Transmembrane helix</keyword>
<keyword evidence="3 8" id="KW-0349">Heme</keyword>
<evidence type="ECO:0000256" key="4">
    <source>
        <dbReference type="ARBA" id="ARBA00022723"/>
    </source>
</evidence>
<dbReference type="PANTHER" id="PTHR47950">
    <property type="entry name" value="CYTOCHROME P450, FAMILY 76, SUBFAMILY C, POLYPEPTIDE 5-RELATED"/>
    <property type="match status" value="1"/>
</dbReference>
<dbReference type="GO" id="GO:0004497">
    <property type="term" value="F:monooxygenase activity"/>
    <property type="evidence" value="ECO:0007669"/>
    <property type="project" value="UniProtKB-KW"/>
</dbReference>
<evidence type="ECO:0000256" key="5">
    <source>
        <dbReference type="ARBA" id="ARBA00023002"/>
    </source>
</evidence>
<keyword evidence="5 9" id="KW-0560">Oxidoreductase</keyword>
<keyword evidence="10" id="KW-0472">Membrane</keyword>
<dbReference type="PRINTS" id="PR00463">
    <property type="entry name" value="EP450I"/>
</dbReference>
<proteinExistence type="inferred from homology"/>
<dbReference type="GO" id="GO:0042617">
    <property type="term" value="P:paclitaxel biosynthetic process"/>
    <property type="evidence" value="ECO:0007669"/>
    <property type="project" value="UniProtKB-UniPathway"/>
</dbReference>
<dbReference type="InterPro" id="IPR002401">
    <property type="entry name" value="Cyt_P450_E_grp-I"/>
</dbReference>
<keyword evidence="9" id="KW-0503">Monooxygenase</keyword>
<protein>
    <submittedName>
        <fullName evidence="11">TSA: Wollemia nobilis Ref_Wollemi_Transcript_19814_1720 transcribed RNA sequence</fullName>
    </submittedName>
</protein>
<evidence type="ECO:0000256" key="2">
    <source>
        <dbReference type="ARBA" id="ARBA00010617"/>
    </source>
</evidence>
<dbReference type="EMBL" id="GCHU01019688">
    <property type="protein sequence ID" value="JAG86019.1"/>
    <property type="molecule type" value="Transcribed_RNA"/>
</dbReference>
<evidence type="ECO:0000256" key="3">
    <source>
        <dbReference type="ARBA" id="ARBA00022617"/>
    </source>
</evidence>
<evidence type="ECO:0000256" key="8">
    <source>
        <dbReference type="PIRSR" id="PIRSR602401-1"/>
    </source>
</evidence>
<dbReference type="InterPro" id="IPR017972">
    <property type="entry name" value="Cyt_P450_CS"/>
</dbReference>
<evidence type="ECO:0000256" key="1">
    <source>
        <dbReference type="ARBA" id="ARBA00005122"/>
    </source>
</evidence>
<evidence type="ECO:0000256" key="9">
    <source>
        <dbReference type="RuleBase" id="RU000461"/>
    </source>
</evidence>
<keyword evidence="10" id="KW-0812">Transmembrane</keyword>
<dbReference type="GO" id="GO:0016705">
    <property type="term" value="F:oxidoreductase activity, acting on paired donors, with incorporation or reduction of molecular oxygen"/>
    <property type="evidence" value="ECO:0007669"/>
    <property type="project" value="InterPro"/>
</dbReference>
<feature type="binding site" description="axial binding residue" evidence="8">
    <location>
        <position position="437"/>
    </location>
    <ligand>
        <name>heme</name>
        <dbReference type="ChEBI" id="CHEBI:30413"/>
    </ligand>
    <ligandPart>
        <name>Fe</name>
        <dbReference type="ChEBI" id="CHEBI:18248"/>
    </ligandPart>
</feature>
<dbReference type="PROSITE" id="PS00086">
    <property type="entry name" value="CYTOCHROME_P450"/>
    <property type="match status" value="1"/>
</dbReference>
<dbReference type="InterPro" id="IPR001128">
    <property type="entry name" value="Cyt_P450"/>
</dbReference>
<sequence>MAFTVESLTYFLGAAILLVFILHSLKKKRRKLAPGPLGWPIIGNLLQLGDRPHQSLFLLAQKYGPLMTLKLGSRTVLVVSSPSMARQVLKNNEENFSNRTVTKAVERIAYQGTTLVWSPYGPRWRFLRKICNAEMFSAKRVDAVEHLRRELVLTTMESIYEESKQGKAVDIRAKAFMISISLVGNMVCGRDVLQPGSKEAMEFKDMVCQVFDVFSTPNLADLFPFLKRFDLQGLNAKIQSLAHSFDCMLHQLIEDRLAMNSSSDVQSNDFLEVLLNLQNRDTDFTLQDVKGLLSDMFIAGAETTPGAIEWVMTELLRNPQTMKRVQHELDEVVGEGRRMEEADIAKLPYLQAVVKETFRLHPPLPFLERRAAKECEIGGYVVPANTQVLVNVWGIGRDAKVWESPLEFSPDRFMDSDIDYRGQYFEMLAFGSGRRMCAGLPLAHKTVHLVVGSLLQSFDWSSSDIVIDMTDKFGTTLHKALPLMPVPTPRAAMKTLS</sequence>
<dbReference type="UniPathway" id="UPA00842"/>
<keyword evidence="7" id="KW-0876">Taxol biosynthesis</keyword>
<evidence type="ECO:0000256" key="6">
    <source>
        <dbReference type="ARBA" id="ARBA00023004"/>
    </source>
</evidence>
<evidence type="ECO:0000313" key="11">
    <source>
        <dbReference type="EMBL" id="JAG86019.1"/>
    </source>
</evidence>
<accession>A0A0C9RRB5</accession>
<keyword evidence="6 8" id="KW-0408">Iron</keyword>
<dbReference type="SUPFAM" id="SSF48264">
    <property type="entry name" value="Cytochrome P450"/>
    <property type="match status" value="1"/>
</dbReference>
<dbReference type="InterPro" id="IPR036396">
    <property type="entry name" value="Cyt_P450_sf"/>
</dbReference>
<comment type="cofactor">
    <cofactor evidence="8">
        <name>heme</name>
        <dbReference type="ChEBI" id="CHEBI:30413"/>
    </cofactor>
</comment>
<dbReference type="PRINTS" id="PR00385">
    <property type="entry name" value="P450"/>
</dbReference>
<reference evidence="11" key="1">
    <citation type="submission" date="2015-02" db="EMBL/GenBank/DDBJ databases">
        <title>A transcriptome of Wollemia nobilis - a relic of Gondwana.</title>
        <authorList>
            <person name="Chia J.Y."/>
            <person name="Leong Y.S."/>
            <person name="Abdul Karim S."/>
            <person name="Wan Azmi N."/>
            <person name="Hercus R."/>
            <person name="Croft L."/>
        </authorList>
    </citation>
    <scope>NUCLEOTIDE SEQUENCE</scope>
    <source>
        <strain evidence="11">MaeBrown</strain>
        <tissue evidence="11">Leaf</tissue>
    </source>
</reference>
<organism evidence="11">
    <name type="scientific">Wollemia nobilis</name>
    <dbReference type="NCBI Taxonomy" id="56998"/>
    <lineage>
        <taxon>Eukaryota</taxon>
        <taxon>Viridiplantae</taxon>
        <taxon>Streptophyta</taxon>
        <taxon>Embryophyta</taxon>
        <taxon>Tracheophyta</taxon>
        <taxon>Spermatophyta</taxon>
        <taxon>Pinopsida</taxon>
        <taxon>Pinidae</taxon>
        <taxon>Conifers II</taxon>
        <taxon>Araucariales</taxon>
        <taxon>Araucariaceae</taxon>
        <taxon>Wollemia</taxon>
    </lineage>
</organism>
<evidence type="ECO:0000256" key="10">
    <source>
        <dbReference type="SAM" id="Phobius"/>
    </source>
</evidence>
<name>A0A0C9RRB5_9CONI</name>
<dbReference type="PANTHER" id="PTHR47950:SF44">
    <property type="entry name" value="CYTOCHROME P450, FAMILY 76, SUBFAMILY C, POLYPEPTIDE 5-RELATED"/>
    <property type="match status" value="1"/>
</dbReference>
<feature type="transmembrane region" description="Helical" evidence="10">
    <location>
        <begin position="7"/>
        <end position="25"/>
    </location>
</feature>
<dbReference type="FunFam" id="1.10.630.10:FF:000026">
    <property type="entry name" value="Cytochrome P450 82C4"/>
    <property type="match status" value="1"/>
</dbReference>
<dbReference type="Pfam" id="PF00067">
    <property type="entry name" value="p450"/>
    <property type="match status" value="1"/>
</dbReference>
<dbReference type="CDD" id="cd11073">
    <property type="entry name" value="CYP76-like"/>
    <property type="match status" value="1"/>
</dbReference>